<evidence type="ECO:0000313" key="1">
    <source>
        <dbReference type="EMBL" id="WPF86997.1"/>
    </source>
</evidence>
<dbReference type="EMBL" id="CP138348">
    <property type="protein sequence ID" value="WPF86997.1"/>
    <property type="molecule type" value="Genomic_DNA"/>
</dbReference>
<organism evidence="1">
    <name type="scientific">Cyanobacterium aponinum AL20115</name>
    <dbReference type="NCBI Taxonomy" id="3090662"/>
    <lineage>
        <taxon>Bacteria</taxon>
        <taxon>Bacillati</taxon>
        <taxon>Cyanobacteriota</taxon>
        <taxon>Cyanophyceae</taxon>
        <taxon>Oscillatoriophycideae</taxon>
        <taxon>Chroococcales</taxon>
        <taxon>Geminocystaceae</taxon>
        <taxon>Cyanobacterium</taxon>
    </lineage>
</organism>
<dbReference type="AlphaFoldDB" id="A0AAF0ZBS2"/>
<sequence>MTFSDIVEAVKKLSNEEKNEIKSLIEHYLIEDKREEIYHNYLISKKNHKEGKLNFSSDIDELMESLENKC</sequence>
<proteinExistence type="predicted"/>
<protein>
    <submittedName>
        <fullName evidence="1">Uncharacterized protein</fullName>
    </submittedName>
</protein>
<dbReference type="RefSeq" id="WP_099434647.1">
    <property type="nucleotide sequence ID" value="NZ_CP138348.1"/>
</dbReference>
<gene>
    <name evidence="1" type="ORF">SAY89_09220</name>
</gene>
<accession>A0AAF0ZBS2</accession>
<name>A0AAF0ZBS2_9CHRO</name>
<reference evidence="1" key="1">
    <citation type="submission" date="2023-11" db="EMBL/GenBank/DDBJ databases">
        <title>Genome sequence of Cyanobacterium aponinum BCRC AL20115.</title>
        <authorList>
            <person name="Chang H.-Y."/>
            <person name="Lin K.-M."/>
            <person name="Hsueh H.-T."/>
            <person name="Chu H.-A."/>
            <person name="Kuo C.-H."/>
        </authorList>
    </citation>
    <scope>NUCLEOTIDE SEQUENCE</scope>
    <source>
        <strain evidence="1">AL20115</strain>
    </source>
</reference>